<keyword evidence="2" id="KW-1185">Reference proteome</keyword>
<organism evidence="1 2">
    <name type="scientific">Deinococcus aetherius</name>
    <dbReference type="NCBI Taxonomy" id="200252"/>
    <lineage>
        <taxon>Bacteria</taxon>
        <taxon>Thermotogati</taxon>
        <taxon>Deinococcota</taxon>
        <taxon>Deinococci</taxon>
        <taxon>Deinococcales</taxon>
        <taxon>Deinococcaceae</taxon>
        <taxon>Deinococcus</taxon>
    </lineage>
</organism>
<reference evidence="1" key="1">
    <citation type="submission" date="2022-07" db="EMBL/GenBank/DDBJ databases">
        <title>Complete Genome Sequence of the Radioresistant Bacterium Deinococcus aetherius ST0316, Isolated from the Air Dust collected in Lower Stratosphere above Japan.</title>
        <authorList>
            <person name="Satoh K."/>
            <person name="Hagiwara K."/>
            <person name="Katsumata K."/>
            <person name="Kubo A."/>
            <person name="Yokobori S."/>
            <person name="Yamagishi A."/>
            <person name="Oono Y."/>
            <person name="Narumi I."/>
        </authorList>
    </citation>
    <scope>NUCLEOTIDE SEQUENCE</scope>
    <source>
        <strain evidence="1">ST0316</strain>
    </source>
</reference>
<proteinExistence type="predicted"/>
<protein>
    <submittedName>
        <fullName evidence="1">Uncharacterized protein</fullName>
    </submittedName>
</protein>
<sequence>MTGGEDESADLLHELRRGALLPQPLPEHFRAPFLVVIGVGVIHEVMTPGGEGESRGQEGARVEGVKHGPHMLCVVVGAVELVIEGQGELFGGLEEFTLPHVFPGNYSSAESVRSGALRLGGALRAGTAATAGWCSGSRPHRML</sequence>
<accession>A0ABM8AFZ8</accession>
<gene>
    <name evidence="1" type="ORF">DAETH_26890</name>
</gene>
<evidence type="ECO:0000313" key="1">
    <source>
        <dbReference type="EMBL" id="BDP42720.1"/>
    </source>
</evidence>
<dbReference type="EMBL" id="AP026560">
    <property type="protein sequence ID" value="BDP42720.1"/>
    <property type="molecule type" value="Genomic_DNA"/>
</dbReference>
<name>A0ABM8AFZ8_9DEIO</name>
<dbReference type="Proteomes" id="UP001064971">
    <property type="component" value="Chromosome"/>
</dbReference>
<evidence type="ECO:0000313" key="2">
    <source>
        <dbReference type="Proteomes" id="UP001064971"/>
    </source>
</evidence>